<keyword evidence="2" id="KW-1185">Reference proteome</keyword>
<organism evidence="1 2">
    <name type="scientific">Winogradskya consettensis</name>
    <dbReference type="NCBI Taxonomy" id="113560"/>
    <lineage>
        <taxon>Bacteria</taxon>
        <taxon>Bacillati</taxon>
        <taxon>Actinomycetota</taxon>
        <taxon>Actinomycetes</taxon>
        <taxon>Micromonosporales</taxon>
        <taxon>Micromonosporaceae</taxon>
        <taxon>Winogradskya</taxon>
    </lineage>
</organism>
<accession>A0A919T2V4</accession>
<comment type="caution">
    <text evidence="1">The sequence shown here is derived from an EMBL/GenBank/DDBJ whole genome shotgun (WGS) entry which is preliminary data.</text>
</comment>
<dbReference type="EMBL" id="BOQP01000079">
    <property type="protein sequence ID" value="GIM85238.1"/>
    <property type="molecule type" value="Genomic_DNA"/>
</dbReference>
<dbReference type="AlphaFoldDB" id="A0A919T2V4"/>
<dbReference type="Proteomes" id="UP000680865">
    <property type="component" value="Unassembled WGS sequence"/>
</dbReference>
<proteinExistence type="predicted"/>
<reference evidence="1" key="1">
    <citation type="submission" date="2021-03" db="EMBL/GenBank/DDBJ databases">
        <title>Whole genome shotgun sequence of Actinoplanes consettensis NBRC 14913.</title>
        <authorList>
            <person name="Komaki H."/>
            <person name="Tamura T."/>
        </authorList>
    </citation>
    <scope>NUCLEOTIDE SEQUENCE</scope>
    <source>
        <strain evidence="1">NBRC 14913</strain>
    </source>
</reference>
<sequence>MQGLIGEQMCHSDSLPARACRGYGGSGDPILERRRTVGSTTYFPIGWLVPFLPGFALRAECFEVPDLPVAEPGAFTLRLQRSGVELAVPSGRSALEVVIEAGVDVLSDCEEGRGYLRAMTRLYPGGLNGTVRTVKPVAVRSRLTSCIVLVR</sequence>
<dbReference type="InterPro" id="IPR036010">
    <property type="entry name" value="2Fe-2S_ferredoxin-like_sf"/>
</dbReference>
<name>A0A919T2V4_9ACTN</name>
<dbReference type="GO" id="GO:0051536">
    <property type="term" value="F:iron-sulfur cluster binding"/>
    <property type="evidence" value="ECO:0007669"/>
    <property type="project" value="InterPro"/>
</dbReference>
<dbReference type="SUPFAM" id="SSF54292">
    <property type="entry name" value="2Fe-2S ferredoxin-like"/>
    <property type="match status" value="1"/>
</dbReference>
<protein>
    <submittedName>
        <fullName evidence="1">Uncharacterized protein</fullName>
    </submittedName>
</protein>
<evidence type="ECO:0000313" key="2">
    <source>
        <dbReference type="Proteomes" id="UP000680865"/>
    </source>
</evidence>
<evidence type="ECO:0000313" key="1">
    <source>
        <dbReference type="EMBL" id="GIM85238.1"/>
    </source>
</evidence>
<gene>
    <name evidence="1" type="ORF">Aco04nite_95280</name>
</gene>